<dbReference type="GO" id="GO:0005886">
    <property type="term" value="C:plasma membrane"/>
    <property type="evidence" value="ECO:0007669"/>
    <property type="project" value="UniProtKB-SubCell"/>
</dbReference>
<evidence type="ECO:0000256" key="5">
    <source>
        <dbReference type="ARBA" id="ARBA00023136"/>
    </source>
</evidence>
<feature type="transmembrane region" description="Helical" evidence="6">
    <location>
        <begin position="458"/>
        <end position="485"/>
    </location>
</feature>
<evidence type="ECO:0000259" key="7">
    <source>
        <dbReference type="Pfam" id="PF00753"/>
    </source>
</evidence>
<evidence type="ECO:0000256" key="6">
    <source>
        <dbReference type="SAM" id="Phobius"/>
    </source>
</evidence>
<keyword evidence="11" id="KW-1185">Reference proteome</keyword>
<dbReference type="EMBL" id="RZGR01000020">
    <property type="protein sequence ID" value="RUQ85117.1"/>
    <property type="molecule type" value="Genomic_DNA"/>
</dbReference>
<protein>
    <submittedName>
        <fullName evidence="10">DNA internalization-related competence protein ComEC/Rec2</fullName>
    </submittedName>
</protein>
<dbReference type="GO" id="GO:0030420">
    <property type="term" value="P:establishment of competence for transformation"/>
    <property type="evidence" value="ECO:0007669"/>
    <property type="project" value="InterPro"/>
</dbReference>
<dbReference type="AlphaFoldDB" id="A0A3S0V520"/>
<evidence type="ECO:0000256" key="2">
    <source>
        <dbReference type="ARBA" id="ARBA00022475"/>
    </source>
</evidence>
<dbReference type="Pfam" id="PF13567">
    <property type="entry name" value="DUF4131"/>
    <property type="match status" value="1"/>
</dbReference>
<feature type="transmembrane region" description="Helical" evidence="6">
    <location>
        <begin position="12"/>
        <end position="31"/>
    </location>
</feature>
<dbReference type="InterPro" id="IPR025405">
    <property type="entry name" value="DUF4131"/>
</dbReference>
<evidence type="ECO:0000259" key="9">
    <source>
        <dbReference type="Pfam" id="PF13567"/>
    </source>
</evidence>
<evidence type="ECO:0000313" key="11">
    <source>
        <dbReference type="Proteomes" id="UP000288012"/>
    </source>
</evidence>
<dbReference type="Proteomes" id="UP000288012">
    <property type="component" value="Unassembled WGS sequence"/>
</dbReference>
<feature type="transmembrane region" description="Helical" evidence="6">
    <location>
        <begin position="37"/>
        <end position="58"/>
    </location>
</feature>
<dbReference type="InterPro" id="IPR052159">
    <property type="entry name" value="Competence_DNA_uptake"/>
</dbReference>
<evidence type="ECO:0000256" key="1">
    <source>
        <dbReference type="ARBA" id="ARBA00004651"/>
    </source>
</evidence>
<dbReference type="SUPFAM" id="SSF56281">
    <property type="entry name" value="Metallo-hydrolase/oxidoreductase"/>
    <property type="match status" value="1"/>
</dbReference>
<feature type="domain" description="Metallo-beta-lactamase" evidence="7">
    <location>
        <begin position="505"/>
        <end position="691"/>
    </location>
</feature>
<dbReference type="Pfam" id="PF03772">
    <property type="entry name" value="Competence"/>
    <property type="match status" value="1"/>
</dbReference>
<evidence type="ECO:0000256" key="3">
    <source>
        <dbReference type="ARBA" id="ARBA00022692"/>
    </source>
</evidence>
<feature type="domain" description="DUF4131" evidence="9">
    <location>
        <begin position="30"/>
        <end position="167"/>
    </location>
</feature>
<evidence type="ECO:0000256" key="4">
    <source>
        <dbReference type="ARBA" id="ARBA00022989"/>
    </source>
</evidence>
<dbReference type="InterPro" id="IPR036866">
    <property type="entry name" value="RibonucZ/Hydroxyglut_hydro"/>
</dbReference>
<dbReference type="InterPro" id="IPR035681">
    <property type="entry name" value="ComA-like_MBL"/>
</dbReference>
<feature type="transmembrane region" description="Helical" evidence="6">
    <location>
        <begin position="331"/>
        <end position="350"/>
    </location>
</feature>
<dbReference type="InterPro" id="IPR004797">
    <property type="entry name" value="Competence_ComEC/Rec2"/>
</dbReference>
<proteinExistence type="predicted"/>
<keyword evidence="2" id="KW-1003">Cell membrane</keyword>
<keyword evidence="4 6" id="KW-1133">Transmembrane helix</keyword>
<feature type="transmembrane region" description="Helical" evidence="6">
    <location>
        <begin position="420"/>
        <end position="438"/>
    </location>
</feature>
<dbReference type="InterPro" id="IPR004477">
    <property type="entry name" value="ComEC_N"/>
</dbReference>
<dbReference type="NCBIfam" id="TIGR00360">
    <property type="entry name" value="ComEC_N-term"/>
    <property type="match status" value="1"/>
</dbReference>
<reference evidence="10 11" key="1">
    <citation type="submission" date="2018-12" db="EMBL/GenBank/DDBJ databases">
        <title>Legionella sp,whole genome shotgun sequence.</title>
        <authorList>
            <person name="Wu H."/>
        </authorList>
    </citation>
    <scope>NUCLEOTIDE SEQUENCE [LARGE SCALE GENOMIC DNA]</scope>
    <source>
        <strain evidence="11">km714</strain>
    </source>
</reference>
<feature type="transmembrane region" description="Helical" evidence="6">
    <location>
        <begin position="229"/>
        <end position="249"/>
    </location>
</feature>
<dbReference type="PANTHER" id="PTHR30619">
    <property type="entry name" value="DNA INTERNALIZATION/COMPETENCE PROTEIN COMEC/REC2"/>
    <property type="match status" value="1"/>
</dbReference>
<comment type="caution">
    <text evidence="10">The sequence shown here is derived from an EMBL/GenBank/DDBJ whole genome shotgun (WGS) entry which is preliminary data.</text>
</comment>
<sequence>MVDRKSKKYMEILCFYAGIAMVYLSYSYPIIFLAIVIFFRPCLLFFGCFTIGVCWGIFHQWWVHAGGVPDESVINKAVLQGYVASIPARTHQKTQFQFDVRNLNGKPIKSLVLLSCYDHCPLLKAGQFWQLTAKLKKPRNIQNPGGFDYVSWLNARHIHWSGYTKRNSFTLLERPNPYFLLVWREQLAERLAKLIPDEKPLGILQALTLGITSHIDKEEWDLFRRTGTVHLMVISGAHIGLVAGLVYLLTRRLWGCYSRLCLLYPAQKAASIIAFIAAFIYSLLAGFAVPAQRAVIVCFFMLLRNFCNQRFSAWQAWRYSLCGVLLFEPHSLLMSGFYLSFIAVAILLLANQRFSCTGIKKTLILQVACLLGLMPMTLYWFSYGAVNGLVANLLAIPWVGFVIVPLSLFVLTAQAFVPAWLVWGLHATITILLHYLNIVDSFAALNLNFTFPNVLSPMILMGIMGFSVITPLRRFLPAILMLAFASFFPQKEKIMPAEARIDILDVGQGLAVVIQTAKHMVLYDTGVKFYQGSDMGKLAIIPYLRTLGINRIDKIIVSHPDLDHRGGLISLEEQYTVGELIVDNPLFYKRGLPCENYPGWTYDDVSFRFFPIKKEIRGKNNHCCVLQVSTSGGQILLPGDIERQAEHYLTQTYGNQLRSSVLLVPHHASKTSSSMAFLKQINPEFAVASYGFDNRYHFPHAQALENYQKLGIKLFNTVDCGMVSIHLGRNSVQDPVCYSKTAAYL</sequence>
<keyword evidence="3 6" id="KW-0812">Transmembrane</keyword>
<evidence type="ECO:0000313" key="10">
    <source>
        <dbReference type="EMBL" id="RUQ85117.1"/>
    </source>
</evidence>
<evidence type="ECO:0000259" key="8">
    <source>
        <dbReference type="Pfam" id="PF03772"/>
    </source>
</evidence>
<dbReference type="PANTHER" id="PTHR30619:SF1">
    <property type="entry name" value="RECOMBINATION PROTEIN 2"/>
    <property type="match status" value="1"/>
</dbReference>
<name>A0A3S0V520_9GAMM</name>
<feature type="transmembrane region" description="Helical" evidence="6">
    <location>
        <begin position="393"/>
        <end position="413"/>
    </location>
</feature>
<dbReference type="NCBIfam" id="TIGR00361">
    <property type="entry name" value="ComEC_Rec2"/>
    <property type="match status" value="1"/>
</dbReference>
<dbReference type="InterPro" id="IPR001279">
    <property type="entry name" value="Metallo-B-lactamas"/>
</dbReference>
<feature type="domain" description="ComEC/Rec2-related protein" evidence="8">
    <location>
        <begin position="207"/>
        <end position="471"/>
    </location>
</feature>
<feature type="transmembrane region" description="Helical" evidence="6">
    <location>
        <begin position="269"/>
        <end position="287"/>
    </location>
</feature>
<keyword evidence="5 6" id="KW-0472">Membrane</keyword>
<gene>
    <name evidence="10" type="ORF">EKM59_07300</name>
</gene>
<accession>A0A3S0V520</accession>
<dbReference type="CDD" id="cd07731">
    <property type="entry name" value="ComA-like_MBL-fold"/>
    <property type="match status" value="1"/>
</dbReference>
<dbReference type="Pfam" id="PF00753">
    <property type="entry name" value="Lactamase_B"/>
    <property type="match status" value="1"/>
</dbReference>
<feature type="transmembrane region" description="Helical" evidence="6">
    <location>
        <begin position="362"/>
        <end position="381"/>
    </location>
</feature>
<organism evidence="10 11">
    <name type="scientific">Legionella septentrionalis</name>
    <dbReference type="NCBI Taxonomy" id="2498109"/>
    <lineage>
        <taxon>Bacteria</taxon>
        <taxon>Pseudomonadati</taxon>
        <taxon>Pseudomonadota</taxon>
        <taxon>Gammaproteobacteria</taxon>
        <taxon>Legionellales</taxon>
        <taxon>Legionellaceae</taxon>
        <taxon>Legionella</taxon>
    </lineage>
</organism>
<comment type="subcellular location">
    <subcellularLocation>
        <location evidence="1">Cell membrane</location>
        <topology evidence="1">Multi-pass membrane protein</topology>
    </subcellularLocation>
</comment>
<dbReference type="Gene3D" id="3.60.15.10">
    <property type="entry name" value="Ribonuclease Z/Hydroxyacylglutathione hydrolase-like"/>
    <property type="match status" value="1"/>
</dbReference>